<feature type="compositionally biased region" description="Low complexity" evidence="1">
    <location>
        <begin position="293"/>
        <end position="302"/>
    </location>
</feature>
<dbReference type="GO" id="GO:0008684">
    <property type="term" value="F:2-oxopent-4-enoate hydratase activity"/>
    <property type="evidence" value="ECO:0007669"/>
    <property type="project" value="TreeGrafter"/>
</dbReference>
<name>A0A7S0VRD3_9CRYP</name>
<dbReference type="EMBL" id="HBFN01009198">
    <property type="protein sequence ID" value="CAD8788539.1"/>
    <property type="molecule type" value="Transcribed_RNA"/>
</dbReference>
<evidence type="ECO:0008006" key="3">
    <source>
        <dbReference type="Google" id="ProtNLM"/>
    </source>
</evidence>
<dbReference type="SUPFAM" id="SSF56529">
    <property type="entry name" value="FAH"/>
    <property type="match status" value="1"/>
</dbReference>
<feature type="region of interest" description="Disordered" evidence="1">
    <location>
        <begin position="68"/>
        <end position="99"/>
    </location>
</feature>
<dbReference type="GO" id="GO:0005737">
    <property type="term" value="C:cytoplasm"/>
    <property type="evidence" value="ECO:0007669"/>
    <property type="project" value="TreeGrafter"/>
</dbReference>
<dbReference type="InterPro" id="IPR050772">
    <property type="entry name" value="Hydratase-Decarb/MhpD_sf"/>
</dbReference>
<dbReference type="PANTHER" id="PTHR30143:SF0">
    <property type="entry name" value="2-KETO-4-PENTENOATE HYDRATASE"/>
    <property type="match status" value="1"/>
</dbReference>
<dbReference type="PANTHER" id="PTHR30143">
    <property type="entry name" value="ACID HYDRATASE"/>
    <property type="match status" value="1"/>
</dbReference>
<proteinExistence type="predicted"/>
<evidence type="ECO:0000313" key="2">
    <source>
        <dbReference type="EMBL" id="CAD8788539.1"/>
    </source>
</evidence>
<accession>A0A7S0VRD3</accession>
<protein>
    <recommendedName>
        <fullName evidence="3">Fumarylacetoacetase-like C-terminal domain-containing protein</fullName>
    </recommendedName>
</protein>
<sequence length="404" mass="43026">MRAWIFSAPSWHSTCPWGIRSLPTQATRWVACLDTWGEMQACLAAAHPHSGTRARVWCPLWRRGHHRGGGGTRVAAPEHWPRARLTSPPAPRPQHSTSEYKSTVRALVSSRLFPARKVDPVPVHSMCDAYRIQQGVAQCASLRSKEGGTIKGWKVGASNQAAIDKLGLKEAFRGPLFTPTLRRSPSTVAWEELGVALFAVEAEFAFSMDRTLPPRPEPYSEDEVWAAVRSVHPAIEIAASRSPSALPLSPDTVHALVADHALHGVLVVGDGVPAGEVDRNALPSVRATIERSAPAPAGAAPGDRAVESDSGSVSAEGAGSNVLGSPLTSLTWLANALRKDGIALEAEAIVTTGAAALLTSDQVPWGKECVLEASLSGLGGGEGAAQRVRLNMPREGVRPWEIRE</sequence>
<organism evidence="2">
    <name type="scientific">Hemiselmis tepida</name>
    <dbReference type="NCBI Taxonomy" id="464990"/>
    <lineage>
        <taxon>Eukaryota</taxon>
        <taxon>Cryptophyceae</taxon>
        <taxon>Cryptomonadales</taxon>
        <taxon>Hemiselmidaceae</taxon>
        <taxon>Hemiselmis</taxon>
    </lineage>
</organism>
<reference evidence="2" key="1">
    <citation type="submission" date="2021-01" db="EMBL/GenBank/DDBJ databases">
        <authorList>
            <person name="Corre E."/>
            <person name="Pelletier E."/>
            <person name="Niang G."/>
            <person name="Scheremetjew M."/>
            <person name="Finn R."/>
            <person name="Kale V."/>
            <person name="Holt S."/>
            <person name="Cochrane G."/>
            <person name="Meng A."/>
            <person name="Brown T."/>
            <person name="Cohen L."/>
        </authorList>
    </citation>
    <scope>NUCLEOTIDE SEQUENCE</scope>
    <source>
        <strain evidence="2">CCMP443</strain>
    </source>
</reference>
<dbReference type="Gene3D" id="3.90.850.10">
    <property type="entry name" value="Fumarylacetoacetase-like, C-terminal domain"/>
    <property type="match status" value="1"/>
</dbReference>
<feature type="region of interest" description="Disordered" evidence="1">
    <location>
        <begin position="289"/>
        <end position="320"/>
    </location>
</feature>
<gene>
    <name evidence="2" type="ORF">HTEP1355_LOCUS5348</name>
</gene>
<dbReference type="AlphaFoldDB" id="A0A7S0VRD3"/>
<dbReference type="InterPro" id="IPR036663">
    <property type="entry name" value="Fumarylacetoacetase_C_sf"/>
</dbReference>
<evidence type="ECO:0000256" key="1">
    <source>
        <dbReference type="SAM" id="MobiDB-lite"/>
    </source>
</evidence>